<dbReference type="RefSeq" id="WP_183276135.1">
    <property type="nucleotide sequence ID" value="NZ_BLZR01000001.1"/>
</dbReference>
<dbReference type="EMBL" id="BLZR01000001">
    <property type="protein sequence ID" value="GFP74585.1"/>
    <property type="molecule type" value="Genomic_DNA"/>
</dbReference>
<organism evidence="2 3">
    <name type="scientific">Clostridium fungisolvens</name>
    <dbReference type="NCBI Taxonomy" id="1604897"/>
    <lineage>
        <taxon>Bacteria</taxon>
        <taxon>Bacillati</taxon>
        <taxon>Bacillota</taxon>
        <taxon>Clostridia</taxon>
        <taxon>Eubacteriales</taxon>
        <taxon>Clostridiaceae</taxon>
        <taxon>Clostridium</taxon>
    </lineage>
</organism>
<evidence type="ECO:0000313" key="2">
    <source>
        <dbReference type="EMBL" id="GFP74585.1"/>
    </source>
</evidence>
<reference evidence="2 3" key="1">
    <citation type="submission" date="2020-07" db="EMBL/GenBank/DDBJ databases">
        <title>A new beta-1,3-glucan-decomposing anaerobic bacterium isolated from anoxic soil subjected to biological soil disinfestation.</title>
        <authorList>
            <person name="Ueki A."/>
            <person name="Tonouchi A."/>
        </authorList>
    </citation>
    <scope>NUCLEOTIDE SEQUENCE [LARGE SCALE GENOMIC DNA]</scope>
    <source>
        <strain evidence="2 3">TW1</strain>
    </source>
</reference>
<evidence type="ECO:0008006" key="4">
    <source>
        <dbReference type="Google" id="ProtNLM"/>
    </source>
</evidence>
<gene>
    <name evidence="2" type="ORF">bsdtw1_00640</name>
</gene>
<comment type="caution">
    <text evidence="2">The sequence shown here is derived from an EMBL/GenBank/DDBJ whole genome shotgun (WGS) entry which is preliminary data.</text>
</comment>
<evidence type="ECO:0000313" key="3">
    <source>
        <dbReference type="Proteomes" id="UP000580568"/>
    </source>
</evidence>
<dbReference type="AlphaFoldDB" id="A0A6V8SDQ1"/>
<proteinExistence type="predicted"/>
<protein>
    <recommendedName>
        <fullName evidence="4">Lipoprotein</fullName>
    </recommendedName>
</protein>
<dbReference type="PROSITE" id="PS51257">
    <property type="entry name" value="PROKAR_LIPOPROTEIN"/>
    <property type="match status" value="1"/>
</dbReference>
<keyword evidence="3" id="KW-1185">Reference proteome</keyword>
<feature type="signal peptide" evidence="1">
    <location>
        <begin position="1"/>
        <end position="26"/>
    </location>
</feature>
<evidence type="ECO:0000256" key="1">
    <source>
        <dbReference type="SAM" id="SignalP"/>
    </source>
</evidence>
<feature type="chain" id="PRO_5039291708" description="Lipoprotein" evidence="1">
    <location>
        <begin position="27"/>
        <end position="179"/>
    </location>
</feature>
<keyword evidence="1" id="KW-0732">Signal</keyword>
<accession>A0A6V8SDQ1</accession>
<dbReference type="Proteomes" id="UP000580568">
    <property type="component" value="Unassembled WGS sequence"/>
</dbReference>
<sequence>MKNKMGLIIISAITICLLVVTGCSNAKKAEEAKTSESTAQATAEKFLNELYEADSNKSNEALVSLDNVAKAHDKFYTITTKDAVNTIIANREYYRILKVSLVNKCSLKATKIDFEKTFEDKKAGKFGFNYTATVEAIYDKDQRREEDTEKGYVGLVFEDNQWKVYSHSVNTNSKLLTKF</sequence>
<name>A0A6V8SDQ1_9CLOT</name>